<protein>
    <recommendedName>
        <fullName evidence="4">Peptidoglycan-binding protein CsiV</fullName>
    </recommendedName>
</protein>
<evidence type="ECO:0000256" key="1">
    <source>
        <dbReference type="SAM" id="SignalP"/>
    </source>
</evidence>
<proteinExistence type="predicted"/>
<name>A0AAD1C307_METFU</name>
<dbReference type="Pfam" id="PF10972">
    <property type="entry name" value="CsiV"/>
    <property type="match status" value="1"/>
</dbReference>
<gene>
    <name evidence="2" type="ORF">KF707C_34390</name>
</gene>
<dbReference type="Proteomes" id="UP000218554">
    <property type="component" value="Chromosome"/>
</dbReference>
<organism evidence="2 3">
    <name type="scientific">Metapseudomonas furukawaii</name>
    <name type="common">Pseudomonas furukawaii</name>
    <dbReference type="NCBI Taxonomy" id="1149133"/>
    <lineage>
        <taxon>Bacteria</taxon>
        <taxon>Pseudomonadati</taxon>
        <taxon>Pseudomonadota</taxon>
        <taxon>Gammaproteobacteria</taxon>
        <taxon>Pseudomonadales</taxon>
        <taxon>Pseudomonadaceae</taxon>
        <taxon>Metapseudomonas</taxon>
    </lineage>
</organism>
<sequence>MRAIRNFALLLALLAPAAFADGLYSVEMILFRQAGEPIPASQPAPDDWAAGGQSIDGSERATALDGEVAKLNPNAGYEVLLHKAWSQSLSTTPSTVAVSSGDQQLGHFPVEGTLALTLDRSIDAQADFWINRFDGSGLITSSERLRQGARLKNGELTYLDHGNLGILIRVSPL</sequence>
<evidence type="ECO:0008006" key="4">
    <source>
        <dbReference type="Google" id="ProtNLM"/>
    </source>
</evidence>
<evidence type="ECO:0000313" key="3">
    <source>
        <dbReference type="Proteomes" id="UP000218554"/>
    </source>
</evidence>
<keyword evidence="3" id="KW-1185">Reference proteome</keyword>
<reference evidence="2 3" key="2">
    <citation type="journal article" date="2017" name="Int. J. Syst. Evol. Microbiol.">
        <title>Pseudomonas furukawaii sp. nov., a polychlorinated biphenyl-degrading bacterium isolated from biphenyl-contaminated soil in Japan.</title>
        <authorList>
            <person name="Kimura N."/>
            <person name="Watanabe T."/>
            <person name="Suenaga H."/>
            <person name="Fujihara H."/>
            <person name="Futagami T."/>
            <person name="Goto M."/>
            <person name="Hanada S."/>
            <person name="Hirose J."/>
        </authorList>
    </citation>
    <scope>NUCLEOTIDE SEQUENCE [LARGE SCALE GENOMIC DNA]</scope>
    <source>
        <strain evidence="3">DSM 10086 / NBRC 110670 / KF707</strain>
    </source>
</reference>
<dbReference type="InterPro" id="IPR021241">
    <property type="entry name" value="CsiV"/>
</dbReference>
<dbReference type="EMBL" id="AP014862">
    <property type="protein sequence ID" value="BAU75127.1"/>
    <property type="molecule type" value="Genomic_DNA"/>
</dbReference>
<evidence type="ECO:0000313" key="2">
    <source>
        <dbReference type="EMBL" id="BAU75127.1"/>
    </source>
</evidence>
<feature type="chain" id="PRO_5042004008" description="Peptidoglycan-binding protein CsiV" evidence="1">
    <location>
        <begin position="21"/>
        <end position="173"/>
    </location>
</feature>
<accession>A0AAD1C307</accession>
<dbReference type="RefSeq" id="WP_003456236.1">
    <property type="nucleotide sequence ID" value="NZ_AJMR01000227.1"/>
</dbReference>
<keyword evidence="1" id="KW-0732">Signal</keyword>
<reference evidence="3" key="1">
    <citation type="submission" date="2015-05" db="EMBL/GenBank/DDBJ databases">
        <title>Draft genome sequencing of a biphenyl-degrading bacterium, Pseudomonas balearica KF707 (=NBRC110670).</title>
        <authorList>
            <person name="Kimura N."/>
            <person name="Hirose J."/>
            <person name="Watanabe T."/>
            <person name="Suenaga H."/>
            <person name="Fujihara H."/>
            <person name="Noguchi M."/>
            <person name="Hashimoto M."/>
            <person name="Shimodaira J."/>
            <person name="Tsuchikane K."/>
            <person name="Hosoyama A."/>
            <person name="Yamazoe A."/>
            <person name="Fujita N."/>
            <person name="Furukawa K."/>
        </authorList>
    </citation>
    <scope>NUCLEOTIDE SEQUENCE [LARGE SCALE GENOMIC DNA]</scope>
    <source>
        <strain evidence="3">DSM 10086 / NBRC 110670 / KF707</strain>
    </source>
</reference>
<feature type="signal peptide" evidence="1">
    <location>
        <begin position="1"/>
        <end position="20"/>
    </location>
</feature>
<dbReference type="AlphaFoldDB" id="A0AAD1C307"/>
<dbReference type="KEGG" id="pfuw:KF707C_34390"/>